<sequence length="1345" mass="148790">MSSDGYFDDELDSAFLDEVNAIEAAHISQQPSDASSSRQPPSKPSLPLQREVIVADEFDDSFADLDMNEDELRHFDEICNTQVANVASSSKRPAGRTTSMGTVQTTLFGEIAVQNASTSKSGPSAQRTGSSSRIPRARPRKVKQWDHTAFAKTGWKKPKVKAKANFDGDEEEEEELDEPVEFEQFPAPQVDISPPPPMKLQPDLLAAKRWIYPLNQPKRDYQFNIVNRCLFENTLVALPTGLGKTFIAGVVMLNFYTWFPEGKVVFVAPTKPLVAQQIEACHKTCGIPGSHAAELTGQNPRMQRAKAWREKRVFYMTPQTLMNDLKTDNCDPRDIVLLVIDEAHKGTGDYAYAQAIRYLMAKNPHFRVLALTATPGSTPDAVQDIVDALHISNIEIRDENSLDLRAYMHKKHSQQHIVNMDGDVAKVRDMLAELMEPILKQLQRISLLRGPVDPVGLHPYRCQAAQQELHARRDKQPWAFKPLSNLGSLARAMGYLMEASSGMCYTSLKDLAERGEGKNDGDGKKAGGGSKLTKDPKFQEVLKELENQYKRGFSVHPKMEKLKMLLVQHFTTRMCEKDEAEERGDTEAAKEASSSRVMVFASFRECVDELVELLSQENPLIRVTKFIGQGMDKQGKKGYAQKEQLEVLKKFKAGEYNVLVSTSIGEEGLDIGEVDMIVCYDAQKTPIRMLQRVGRTGRKRDGYIHVLLSEGREERNWEKAKEKYEAVQNFIVRAEHVELFDDVPRMLPEEIEPTCIEMEMDIEEYIREDPSSKKASFANSPSSKAAKRKRNDDAMRNIPAGATNGFVSVKDLLEKGASSKKRKKPLEFDPSAIEEDEDDLEIEAGLFGPRRTVSLSTESRAPKKRKPRRATTVAGDPATDKPAKTKRTSVPKKRKLTPVEEMTSSQFDRLTQDDSDDMELQAGIFASPKPLDKKKAPTKRKQKSTSDKLPGKPPPRKKLLTDPTSSPEVPLNDSIIDLTIPSSPRRPLSPLILPPSSPDRPLSSGRMSTPNGSGRRGRSSESPAASPSPSFRSGSADQQMPDASMAWLVEDDSEPDIQFLGSSPASNHGSSTKAIVNGDDDSDVEFVDYDPPPIPSASSNEVTVGSSPLVVRSSPPASGKRRNDMPPPAVLPARFSLPSPTVSDDGAAPPLTFAVRAPGRMAKKKVVLDSIDSSPLAMPPASQRRLQRQRESPSPSPDSDPQPKRKKRKFRDAMDAQNHVPWIDMEASHSGDERSVGGSDDDLAANSSDREFVQELPETQMPPSYDQSAVYRRSLFTQAPGSTGPAFAKGPVRRGAHRYNFAGPSRLQHPLSSSPGGPDEHDDYVHGSFVVDDDADISYITSLSD</sequence>
<organism evidence="12 13">
    <name type="scientific">Somion occarium</name>
    <dbReference type="NCBI Taxonomy" id="3059160"/>
    <lineage>
        <taxon>Eukaryota</taxon>
        <taxon>Fungi</taxon>
        <taxon>Dikarya</taxon>
        <taxon>Basidiomycota</taxon>
        <taxon>Agaricomycotina</taxon>
        <taxon>Agaricomycetes</taxon>
        <taxon>Polyporales</taxon>
        <taxon>Cerrenaceae</taxon>
        <taxon>Somion</taxon>
    </lineage>
</organism>
<feature type="region of interest" description="Disordered" evidence="9">
    <location>
        <begin position="768"/>
        <end position="801"/>
    </location>
</feature>
<comment type="subunit">
    <text evidence="8">Interacts with the MHF histone-fold complex to form the FANCM-MHF complex.</text>
</comment>
<dbReference type="Gene3D" id="3.40.50.300">
    <property type="entry name" value="P-loop containing nucleotide triphosphate hydrolases"/>
    <property type="match status" value="2"/>
</dbReference>
<dbReference type="PROSITE" id="PS51194">
    <property type="entry name" value="HELICASE_CTER"/>
    <property type="match status" value="1"/>
</dbReference>
<evidence type="ECO:0000259" key="11">
    <source>
        <dbReference type="PROSITE" id="PS51194"/>
    </source>
</evidence>
<feature type="region of interest" description="Disordered" evidence="9">
    <location>
        <begin position="24"/>
        <end position="50"/>
    </location>
</feature>
<dbReference type="CDD" id="cd18033">
    <property type="entry name" value="DEXDc_FANCM"/>
    <property type="match status" value="1"/>
</dbReference>
<dbReference type="InterPro" id="IPR001650">
    <property type="entry name" value="Helicase_C-like"/>
</dbReference>
<dbReference type="SUPFAM" id="SSF52540">
    <property type="entry name" value="P-loop containing nucleoside triphosphate hydrolases"/>
    <property type="match status" value="1"/>
</dbReference>
<dbReference type="PANTHER" id="PTHR14025">
    <property type="entry name" value="FANCONI ANEMIA GROUP M FANCM FAMILY MEMBER"/>
    <property type="match status" value="1"/>
</dbReference>
<feature type="compositionally biased region" description="Polar residues" evidence="9">
    <location>
        <begin position="27"/>
        <end position="40"/>
    </location>
</feature>
<evidence type="ECO:0000256" key="2">
    <source>
        <dbReference type="ARBA" id="ARBA00009889"/>
    </source>
</evidence>
<keyword evidence="7" id="KW-0539">Nucleus</keyword>
<evidence type="ECO:0000256" key="6">
    <source>
        <dbReference type="ARBA" id="ARBA00022840"/>
    </source>
</evidence>
<dbReference type="InterPro" id="IPR044749">
    <property type="entry name" value="FANCM_DEXDc"/>
</dbReference>
<dbReference type="Proteomes" id="UP001497453">
    <property type="component" value="Chromosome 1"/>
</dbReference>
<feature type="compositionally biased region" description="Polar residues" evidence="9">
    <location>
        <begin position="1060"/>
        <end position="1074"/>
    </location>
</feature>
<keyword evidence="6" id="KW-0067">ATP-binding</keyword>
<dbReference type="CDD" id="cd18801">
    <property type="entry name" value="SF2_C_FANCM_Hef"/>
    <property type="match status" value="1"/>
</dbReference>
<feature type="domain" description="Helicase ATP-binding" evidence="10">
    <location>
        <begin position="225"/>
        <end position="393"/>
    </location>
</feature>
<feature type="domain" description="Helicase C-terminal" evidence="11">
    <location>
        <begin position="584"/>
        <end position="744"/>
    </location>
</feature>
<feature type="compositionally biased region" description="Low complexity" evidence="9">
    <location>
        <begin position="999"/>
        <end position="1013"/>
    </location>
</feature>
<evidence type="ECO:0000256" key="5">
    <source>
        <dbReference type="ARBA" id="ARBA00022806"/>
    </source>
</evidence>
<dbReference type="PANTHER" id="PTHR14025:SF20">
    <property type="entry name" value="FANCONI ANEMIA GROUP M PROTEIN"/>
    <property type="match status" value="1"/>
</dbReference>
<feature type="compositionally biased region" description="Polar residues" evidence="9">
    <location>
        <begin position="773"/>
        <end position="783"/>
    </location>
</feature>
<comment type="subcellular location">
    <subcellularLocation>
        <location evidence="1 8">Nucleus</location>
    </subcellularLocation>
</comment>
<evidence type="ECO:0000259" key="10">
    <source>
        <dbReference type="PROSITE" id="PS51192"/>
    </source>
</evidence>
<accession>A0ABP1CPH6</accession>
<comment type="catalytic activity">
    <reaction evidence="8">
        <text>ATP + H2O = ADP + phosphate + H(+)</text>
        <dbReference type="Rhea" id="RHEA:13065"/>
        <dbReference type="ChEBI" id="CHEBI:15377"/>
        <dbReference type="ChEBI" id="CHEBI:15378"/>
        <dbReference type="ChEBI" id="CHEBI:30616"/>
        <dbReference type="ChEBI" id="CHEBI:43474"/>
        <dbReference type="ChEBI" id="CHEBI:456216"/>
        <dbReference type="EC" id="3.6.4.12"/>
    </reaction>
</comment>
<feature type="compositionally biased region" description="Basic residues" evidence="9">
    <location>
        <begin position="884"/>
        <end position="896"/>
    </location>
</feature>
<feature type="compositionally biased region" description="Polar residues" evidence="9">
    <location>
        <begin position="1096"/>
        <end position="1106"/>
    </location>
</feature>
<keyword evidence="13" id="KW-1185">Reference proteome</keyword>
<feature type="region of interest" description="Disordered" evidence="9">
    <location>
        <begin position="818"/>
        <end position="1265"/>
    </location>
</feature>
<evidence type="ECO:0000313" key="12">
    <source>
        <dbReference type="EMBL" id="CAL1696539.1"/>
    </source>
</evidence>
<evidence type="ECO:0000256" key="1">
    <source>
        <dbReference type="ARBA" id="ARBA00004123"/>
    </source>
</evidence>
<evidence type="ECO:0000256" key="7">
    <source>
        <dbReference type="ARBA" id="ARBA00023242"/>
    </source>
</evidence>
<feature type="compositionally biased region" description="Low complexity" evidence="9">
    <location>
        <begin position="1020"/>
        <end position="1036"/>
    </location>
</feature>
<comment type="function">
    <text evidence="8">ATP-dependent DNA helicase involved in DNA damage repair by homologous recombination and in genome maintenance. Capable of unwinding D-loops. Plays a role in limiting crossover recombinants during mitotic DNA double-strand break (DSB) repair. Component of a FANCM-MHF complex which promotes gene conversion at blocked replication forks, probably by reversal of the stalled fork.</text>
</comment>
<evidence type="ECO:0000256" key="9">
    <source>
        <dbReference type="SAM" id="MobiDB-lite"/>
    </source>
</evidence>
<keyword evidence="3" id="KW-0547">Nucleotide-binding</keyword>
<dbReference type="InterPro" id="IPR039686">
    <property type="entry name" value="FANCM/Mph1-like_ID"/>
</dbReference>
<dbReference type="Pfam" id="PF00271">
    <property type="entry name" value="Helicase_C"/>
    <property type="match status" value="1"/>
</dbReference>
<feature type="compositionally biased region" description="Low complexity" evidence="9">
    <location>
        <begin position="981"/>
        <end position="991"/>
    </location>
</feature>
<dbReference type="EMBL" id="OZ037944">
    <property type="protein sequence ID" value="CAL1696539.1"/>
    <property type="molecule type" value="Genomic_DNA"/>
</dbReference>
<comment type="similarity">
    <text evidence="2 8">Belongs to the DEAD box helicase family. DEAH subfamily. FANCM sub-subfamily.</text>
</comment>
<evidence type="ECO:0000313" key="13">
    <source>
        <dbReference type="Proteomes" id="UP001497453"/>
    </source>
</evidence>
<keyword evidence="5" id="KW-0347">Helicase</keyword>
<feature type="region of interest" description="Disordered" evidence="9">
    <location>
        <begin position="114"/>
        <end position="145"/>
    </location>
</feature>
<keyword evidence="4" id="KW-0378">Hydrolase</keyword>
<dbReference type="InterPro" id="IPR027417">
    <property type="entry name" value="P-loop_NTPase"/>
</dbReference>
<dbReference type="SMART" id="SM00490">
    <property type="entry name" value="HELICc"/>
    <property type="match status" value="1"/>
</dbReference>
<dbReference type="PROSITE" id="PS51192">
    <property type="entry name" value="HELICASE_ATP_BIND_1"/>
    <property type="match status" value="1"/>
</dbReference>
<reference evidence="13" key="1">
    <citation type="submission" date="2024-04" db="EMBL/GenBank/DDBJ databases">
        <authorList>
            <person name="Shaw F."/>
            <person name="Minotto A."/>
        </authorList>
    </citation>
    <scope>NUCLEOTIDE SEQUENCE [LARGE SCALE GENOMIC DNA]</scope>
</reference>
<evidence type="ECO:0000256" key="3">
    <source>
        <dbReference type="ARBA" id="ARBA00022741"/>
    </source>
</evidence>
<feature type="compositionally biased region" description="Acidic residues" evidence="9">
    <location>
        <begin position="1078"/>
        <end position="1088"/>
    </location>
</feature>
<dbReference type="CDD" id="cd12091">
    <property type="entry name" value="FANCM_ID"/>
    <property type="match status" value="1"/>
</dbReference>
<dbReference type="InterPro" id="IPR011545">
    <property type="entry name" value="DEAD/DEAH_box_helicase_dom"/>
</dbReference>
<gene>
    <name evidence="12" type="ORF">GFSPODELE1_LOCUS1231</name>
</gene>
<feature type="compositionally biased region" description="Acidic residues" evidence="9">
    <location>
        <begin position="832"/>
        <end position="842"/>
    </location>
</feature>
<feature type="region of interest" description="Disordered" evidence="9">
    <location>
        <begin position="1277"/>
        <end position="1327"/>
    </location>
</feature>
<dbReference type="Pfam" id="PF00270">
    <property type="entry name" value="DEAD"/>
    <property type="match status" value="1"/>
</dbReference>
<proteinExistence type="inferred from homology"/>
<evidence type="ECO:0000256" key="4">
    <source>
        <dbReference type="ARBA" id="ARBA00022801"/>
    </source>
</evidence>
<evidence type="ECO:0000256" key="8">
    <source>
        <dbReference type="RuleBase" id="RU367027"/>
    </source>
</evidence>
<feature type="compositionally biased region" description="Basic and acidic residues" evidence="9">
    <location>
        <begin position="1226"/>
        <end position="1235"/>
    </location>
</feature>
<feature type="compositionally biased region" description="Polar residues" evidence="9">
    <location>
        <begin position="114"/>
        <end position="133"/>
    </location>
</feature>
<dbReference type="SMART" id="SM00487">
    <property type="entry name" value="DEXDc"/>
    <property type="match status" value="1"/>
</dbReference>
<protein>
    <recommendedName>
        <fullName evidence="8">ATP-dependent DNA helicase</fullName>
        <ecNumber evidence="8">3.6.4.12</ecNumber>
    </recommendedName>
</protein>
<dbReference type="InterPro" id="IPR014001">
    <property type="entry name" value="Helicase_ATP-bd"/>
</dbReference>
<name>A0ABP1CPH6_9APHY</name>
<dbReference type="EC" id="3.6.4.12" evidence="8"/>